<dbReference type="Proteomes" id="UP000785679">
    <property type="component" value="Unassembled WGS sequence"/>
</dbReference>
<dbReference type="EMBL" id="RRYP01006081">
    <property type="protein sequence ID" value="TNV81486.1"/>
    <property type="molecule type" value="Genomic_DNA"/>
</dbReference>
<sequence>MRIKIISVTLTMMVFPPLKQMGFWGEDCSSKLCLGNTTNYHRWCYYDLRRYHNFLPSAMPQLRVWHKLKEDQHHSKSK</sequence>
<name>A0A8J8T4R1_HALGN</name>
<proteinExistence type="predicted"/>
<organism evidence="1 2">
    <name type="scientific">Halteria grandinella</name>
    <dbReference type="NCBI Taxonomy" id="5974"/>
    <lineage>
        <taxon>Eukaryota</taxon>
        <taxon>Sar</taxon>
        <taxon>Alveolata</taxon>
        <taxon>Ciliophora</taxon>
        <taxon>Intramacronucleata</taxon>
        <taxon>Spirotrichea</taxon>
        <taxon>Stichotrichia</taxon>
        <taxon>Sporadotrichida</taxon>
        <taxon>Halteriidae</taxon>
        <taxon>Halteria</taxon>
    </lineage>
</organism>
<evidence type="ECO:0000313" key="1">
    <source>
        <dbReference type="EMBL" id="TNV81486.1"/>
    </source>
</evidence>
<keyword evidence="2" id="KW-1185">Reference proteome</keyword>
<accession>A0A8J8T4R1</accession>
<evidence type="ECO:0000313" key="2">
    <source>
        <dbReference type="Proteomes" id="UP000785679"/>
    </source>
</evidence>
<reference evidence="1" key="1">
    <citation type="submission" date="2019-06" db="EMBL/GenBank/DDBJ databases">
        <authorList>
            <person name="Zheng W."/>
        </authorList>
    </citation>
    <scope>NUCLEOTIDE SEQUENCE</scope>
    <source>
        <strain evidence="1">QDHG01</strain>
    </source>
</reference>
<gene>
    <name evidence="1" type="ORF">FGO68_gene6672</name>
</gene>
<comment type="caution">
    <text evidence="1">The sequence shown here is derived from an EMBL/GenBank/DDBJ whole genome shotgun (WGS) entry which is preliminary data.</text>
</comment>
<protein>
    <submittedName>
        <fullName evidence="1">Uncharacterized protein</fullName>
    </submittedName>
</protein>
<dbReference type="AlphaFoldDB" id="A0A8J8T4R1"/>